<protein>
    <submittedName>
        <fullName evidence="2">Iron-containing redox enzyme family protein</fullName>
    </submittedName>
</protein>
<sequence>MRERPQVTGESMTLTPTGSPFPPAAREPAPPLPEPRGPLSEAVVEALRRPASEPAPPLHAAARPLLRRCADPYGEDLQLALYTCYELHYRGFDGVDAAWEWSPDLLRLRGGMERVFLGALRADTPGGDDAEGTLGALLEEPADAYGVSHHLCERGERWQLREFAAHRSAYHLKEADPHAWVIPRLRGRAKASLVAVEFDEFGGGRAEAVHAVLFAGLMDDLGLDSRYGRYLDLVPAPMLAIVSMMSLFGLHRGLRGAMVGHFAAAEITTAPAARRMARAARRLGAGPRCVRFYTEHIEADAVHEQVLRHEVVGDLLAREPELAADVAFGAQATGLLEDRFGEHVLACWRAGRSSLRRPLPSSPDSAVSPG</sequence>
<accession>A0ABP7YX31</accession>
<gene>
    <name evidence="2" type="ORF">GCM10022416_32060</name>
</gene>
<evidence type="ECO:0000256" key="1">
    <source>
        <dbReference type="SAM" id="MobiDB-lite"/>
    </source>
</evidence>
<reference evidence="3" key="1">
    <citation type="journal article" date="2019" name="Int. J. Syst. Evol. Microbiol.">
        <title>The Global Catalogue of Microorganisms (GCM) 10K type strain sequencing project: providing services to taxonomists for standard genome sequencing and annotation.</title>
        <authorList>
            <consortium name="The Broad Institute Genomics Platform"/>
            <consortium name="The Broad Institute Genome Sequencing Center for Infectious Disease"/>
            <person name="Wu L."/>
            <person name="Ma J."/>
        </authorList>
    </citation>
    <scope>NUCLEOTIDE SEQUENCE [LARGE SCALE GENOMIC DNA]</scope>
    <source>
        <strain evidence="3">JCM 17316</strain>
    </source>
</reference>
<proteinExistence type="predicted"/>
<feature type="compositionally biased region" description="Pro residues" evidence="1">
    <location>
        <begin position="19"/>
        <end position="36"/>
    </location>
</feature>
<feature type="region of interest" description="Disordered" evidence="1">
    <location>
        <begin position="1"/>
        <end position="40"/>
    </location>
</feature>
<evidence type="ECO:0000313" key="3">
    <source>
        <dbReference type="Proteomes" id="UP001500266"/>
    </source>
</evidence>
<dbReference type="Pfam" id="PF14518">
    <property type="entry name" value="Haem_oxygenas_2"/>
    <property type="match status" value="1"/>
</dbReference>
<dbReference type="InterPro" id="IPR016084">
    <property type="entry name" value="Haem_Oase-like_multi-hlx"/>
</dbReference>
<evidence type="ECO:0000313" key="2">
    <source>
        <dbReference type="EMBL" id="GAA4142733.1"/>
    </source>
</evidence>
<dbReference type="Gene3D" id="1.20.910.10">
    <property type="entry name" value="Heme oxygenase-like"/>
    <property type="match status" value="1"/>
</dbReference>
<dbReference type="EMBL" id="BAABDO010000043">
    <property type="protein sequence ID" value="GAA4142733.1"/>
    <property type="molecule type" value="Genomic_DNA"/>
</dbReference>
<organism evidence="2 3">
    <name type="scientific">Actinomadura keratinilytica</name>
    <dbReference type="NCBI Taxonomy" id="547461"/>
    <lineage>
        <taxon>Bacteria</taxon>
        <taxon>Bacillati</taxon>
        <taxon>Actinomycetota</taxon>
        <taxon>Actinomycetes</taxon>
        <taxon>Streptosporangiales</taxon>
        <taxon>Thermomonosporaceae</taxon>
        <taxon>Actinomadura</taxon>
    </lineage>
</organism>
<keyword evidence="3" id="KW-1185">Reference proteome</keyword>
<comment type="caution">
    <text evidence="2">The sequence shown here is derived from an EMBL/GenBank/DDBJ whole genome shotgun (WGS) entry which is preliminary data.</text>
</comment>
<dbReference type="SUPFAM" id="SSF48613">
    <property type="entry name" value="Heme oxygenase-like"/>
    <property type="match status" value="1"/>
</dbReference>
<dbReference type="SMART" id="SM01236">
    <property type="entry name" value="Haem_oxygenase_2"/>
    <property type="match status" value="1"/>
</dbReference>
<dbReference type="Proteomes" id="UP001500266">
    <property type="component" value="Unassembled WGS sequence"/>
</dbReference>
<feature type="compositionally biased region" description="Polar residues" evidence="1">
    <location>
        <begin position="8"/>
        <end position="18"/>
    </location>
</feature>
<name>A0ABP7YX31_9ACTN</name>